<evidence type="ECO:0000313" key="5">
    <source>
        <dbReference type="EMBL" id="SJN43803.1"/>
    </source>
</evidence>
<reference evidence="5 6" key="1">
    <citation type="submission" date="2017-02" db="EMBL/GenBank/DDBJ databases">
        <authorList>
            <person name="Peterson S.W."/>
        </authorList>
    </citation>
    <scope>NUCLEOTIDE SEQUENCE [LARGE SCALE GENOMIC DNA]</scope>
    <source>
        <strain evidence="5 6">B Mb 05.01</strain>
    </source>
</reference>
<dbReference type="EC" id="3.2.1.21" evidence="5"/>
<keyword evidence="2 5" id="KW-0378">Hydrolase</keyword>
<dbReference type="InterPro" id="IPR017853">
    <property type="entry name" value="GH"/>
</dbReference>
<dbReference type="Proteomes" id="UP000196320">
    <property type="component" value="Unassembled WGS sequence"/>
</dbReference>
<evidence type="ECO:0000256" key="4">
    <source>
        <dbReference type="RuleBase" id="RU003690"/>
    </source>
</evidence>
<protein>
    <submittedName>
        <fullName evidence="5">Beta-glucosidase</fullName>
        <ecNumber evidence="5">3.2.1.21</ecNumber>
    </submittedName>
</protein>
<dbReference type="PRINTS" id="PR00131">
    <property type="entry name" value="GLHYDRLASE1"/>
</dbReference>
<comment type="similarity">
    <text evidence="1 4">Belongs to the glycosyl hydrolase 1 family.</text>
</comment>
<dbReference type="PANTHER" id="PTHR10353:SF36">
    <property type="entry name" value="LP05116P"/>
    <property type="match status" value="1"/>
</dbReference>
<dbReference type="OrthoDB" id="9765195at2"/>
<dbReference type="GO" id="GO:0005829">
    <property type="term" value="C:cytosol"/>
    <property type="evidence" value="ECO:0007669"/>
    <property type="project" value="TreeGrafter"/>
</dbReference>
<evidence type="ECO:0000256" key="2">
    <source>
        <dbReference type="ARBA" id="ARBA00022801"/>
    </source>
</evidence>
<evidence type="ECO:0000256" key="1">
    <source>
        <dbReference type="ARBA" id="ARBA00010838"/>
    </source>
</evidence>
<dbReference type="GO" id="GO:0016052">
    <property type="term" value="P:carbohydrate catabolic process"/>
    <property type="evidence" value="ECO:0007669"/>
    <property type="project" value="TreeGrafter"/>
</dbReference>
<dbReference type="AlphaFoldDB" id="A0A1R4KI92"/>
<accession>A0A1R4KI92</accession>
<sequence>MMSNLDGVRWGSATAAYQIEGAVDLGGRVPTIWDVFTAVPGNTTRGDTGAIACQAYEKPEAMLEAIEWLGLETYRFSVAWSRIITGPGGEVNPEGVAYYRRILQELRDRGVAPVVTLYHWDLPQWLQERGGWASLATADAFVHFVRVAAAELGDLVDDWITVNEPFCAAFHGHLSGLHAPGIRDEATALRAALMQLHAHGEAVRALRAVDAGFRVGLAMNLSDLEPASDSPADIAAADRADLVENRLFLHTLLQGRLPDGTVDYFGADAVDAAVDGIDVARIAEPMDFIGINYYEHNVVRAAELGTDLVVRGIEKLPVPEPRSANGVAVRPDGFTRVLLRVAALTPDLPIWVTENGIGLWDYVGPDGTCDDVERVAFIERYLDALETAIAGGAKVEAYYFWALMDNFEWPFGYQLRYGLFYTDYPTGTLMPKASAEAYRAHIARGSTSIDETVRRNGAAA</sequence>
<dbReference type="Gene3D" id="3.20.20.80">
    <property type="entry name" value="Glycosidases"/>
    <property type="match status" value="1"/>
</dbReference>
<evidence type="ECO:0000256" key="3">
    <source>
        <dbReference type="ARBA" id="ARBA00023295"/>
    </source>
</evidence>
<dbReference type="GO" id="GO:0008422">
    <property type="term" value="F:beta-glucosidase activity"/>
    <property type="evidence" value="ECO:0007669"/>
    <property type="project" value="UniProtKB-EC"/>
</dbReference>
<name>A0A1R4KI92_9MICO</name>
<dbReference type="InterPro" id="IPR001360">
    <property type="entry name" value="Glyco_hydro_1"/>
</dbReference>
<dbReference type="PANTHER" id="PTHR10353">
    <property type="entry name" value="GLYCOSYL HYDROLASE"/>
    <property type="match status" value="1"/>
</dbReference>
<dbReference type="Pfam" id="PF00232">
    <property type="entry name" value="Glyco_hydro_1"/>
    <property type="match status" value="1"/>
</dbReference>
<evidence type="ECO:0000313" key="6">
    <source>
        <dbReference type="Proteomes" id="UP000196320"/>
    </source>
</evidence>
<gene>
    <name evidence="5" type="ORF">FM104_12945</name>
</gene>
<organism evidence="5 6">
    <name type="scientific">Microbacterium esteraromaticum</name>
    <dbReference type="NCBI Taxonomy" id="57043"/>
    <lineage>
        <taxon>Bacteria</taxon>
        <taxon>Bacillati</taxon>
        <taxon>Actinomycetota</taxon>
        <taxon>Actinomycetes</taxon>
        <taxon>Micrococcales</taxon>
        <taxon>Microbacteriaceae</taxon>
        <taxon>Microbacterium</taxon>
    </lineage>
</organism>
<dbReference type="SUPFAM" id="SSF51445">
    <property type="entry name" value="(Trans)glycosidases"/>
    <property type="match status" value="1"/>
</dbReference>
<keyword evidence="3 5" id="KW-0326">Glycosidase</keyword>
<keyword evidence="6" id="KW-1185">Reference proteome</keyword>
<proteinExistence type="inferred from homology"/>
<dbReference type="EMBL" id="FUKO01000033">
    <property type="protein sequence ID" value="SJN43803.1"/>
    <property type="molecule type" value="Genomic_DNA"/>
</dbReference>